<evidence type="ECO:0000313" key="4">
    <source>
        <dbReference type="EMBL" id="MBB5143972.1"/>
    </source>
</evidence>
<evidence type="ECO:0000313" key="5">
    <source>
        <dbReference type="Proteomes" id="UP000539075"/>
    </source>
</evidence>
<dbReference type="AlphaFoldDB" id="A0A7W8FHK9"/>
<comment type="similarity">
    <text evidence="1">Belongs to the hemerythrin family.</text>
</comment>
<accession>A0A7W8FHK9</accession>
<keyword evidence="5" id="KW-1185">Reference proteome</keyword>
<protein>
    <submittedName>
        <fullName evidence="4">Hemerythrin-like metal-binding protein</fullName>
    </submittedName>
</protein>
<reference evidence="4 5" key="1">
    <citation type="submission" date="2020-08" db="EMBL/GenBank/DDBJ databases">
        <title>Genomic Encyclopedia of Type Strains, Phase IV (KMG-IV): sequencing the most valuable type-strain genomes for metagenomic binning, comparative biology and taxonomic classification.</title>
        <authorList>
            <person name="Goeker M."/>
        </authorList>
    </citation>
    <scope>NUCLEOTIDE SEQUENCE [LARGE SCALE GENOMIC DNA]</scope>
    <source>
        <strain evidence="4 5">DSM 11275</strain>
    </source>
</reference>
<dbReference type="Proteomes" id="UP000539075">
    <property type="component" value="Unassembled WGS sequence"/>
</dbReference>
<comment type="caution">
    <text evidence="4">The sequence shown here is derived from an EMBL/GenBank/DDBJ whole genome shotgun (WGS) entry which is preliminary data.</text>
</comment>
<dbReference type="InterPro" id="IPR012827">
    <property type="entry name" value="Hemerythrin_metal-bd"/>
</dbReference>
<evidence type="ECO:0000256" key="3">
    <source>
        <dbReference type="ARBA" id="ARBA00023004"/>
    </source>
</evidence>
<name>A0A7W8FHK9_9BACT</name>
<proteinExistence type="inferred from homology"/>
<dbReference type="GO" id="GO:0046872">
    <property type="term" value="F:metal ion binding"/>
    <property type="evidence" value="ECO:0007669"/>
    <property type="project" value="UniProtKB-KW"/>
</dbReference>
<dbReference type="Gene3D" id="1.20.120.50">
    <property type="entry name" value="Hemerythrin-like"/>
    <property type="match status" value="1"/>
</dbReference>
<dbReference type="SUPFAM" id="SSF47188">
    <property type="entry name" value="Hemerythrin-like"/>
    <property type="match status" value="1"/>
</dbReference>
<dbReference type="InterPro" id="IPR035938">
    <property type="entry name" value="Hemerythrin-like_sf"/>
</dbReference>
<dbReference type="RefSeq" id="WP_183719998.1">
    <property type="nucleotide sequence ID" value="NZ_JACHGO010000005.1"/>
</dbReference>
<keyword evidence="3" id="KW-0408">Iron</keyword>
<organism evidence="4 5">
    <name type="scientific">Desulfovibrio intestinalis</name>
    <dbReference type="NCBI Taxonomy" id="58621"/>
    <lineage>
        <taxon>Bacteria</taxon>
        <taxon>Pseudomonadati</taxon>
        <taxon>Thermodesulfobacteriota</taxon>
        <taxon>Desulfovibrionia</taxon>
        <taxon>Desulfovibrionales</taxon>
        <taxon>Desulfovibrionaceae</taxon>
        <taxon>Desulfovibrio</taxon>
    </lineage>
</organism>
<evidence type="ECO:0000256" key="2">
    <source>
        <dbReference type="ARBA" id="ARBA00022723"/>
    </source>
</evidence>
<evidence type="ECO:0000256" key="1">
    <source>
        <dbReference type="ARBA" id="ARBA00010587"/>
    </source>
</evidence>
<dbReference type="EMBL" id="JACHGO010000005">
    <property type="protein sequence ID" value="MBB5143972.1"/>
    <property type="molecule type" value="Genomic_DNA"/>
</dbReference>
<sequence length="139" mass="16633">MKSVDRPLYIVWSEQFDTGISIIDEQHRGLVSLINTFFYHKGDADKDIDRFLVPTAEMFKSYAQLHFLTISRLMKETDYPEYDLETKRNEELMAIIQTVDMRCRARRDADGFLRFLKMYWTRVVCKKNLNFIAYIKSQQ</sequence>
<keyword evidence="2" id="KW-0479">Metal-binding</keyword>
<gene>
    <name evidence="4" type="ORF">HNQ38_002072</name>
</gene>
<dbReference type="CDD" id="cd12107">
    <property type="entry name" value="Hemerythrin"/>
    <property type="match status" value="1"/>
</dbReference>